<evidence type="ECO:0000313" key="1">
    <source>
        <dbReference type="EMBL" id="MBO9761848.1"/>
    </source>
</evidence>
<evidence type="ECO:0000313" key="2">
    <source>
        <dbReference type="Proteomes" id="UP000668572"/>
    </source>
</evidence>
<reference evidence="1" key="1">
    <citation type="submission" date="2021-03" db="EMBL/GenBank/DDBJ databases">
        <title>Molecular characterization of Xanthomonas species pathogenic on Araceae and the development of a triplex TaqMan assay for detection of X. phaseoli pv. dieffenbachiae.</title>
        <authorList>
            <person name="Van Der Wolf J."/>
            <person name="Krijger M."/>
            <person name="Mendes O."/>
            <person name="Brankovics B."/>
            <person name="Bonants P."/>
            <person name="Meekes E."/>
        </authorList>
    </citation>
    <scope>NUCLEOTIDE SEQUENCE</scope>
    <source>
        <strain evidence="1">NBC1264</strain>
    </source>
</reference>
<dbReference type="Proteomes" id="UP000668572">
    <property type="component" value="Unassembled WGS sequence"/>
</dbReference>
<dbReference type="AlphaFoldDB" id="A0A8I2BX21"/>
<dbReference type="EMBL" id="JAGHXW010000077">
    <property type="protein sequence ID" value="MBO9761848.1"/>
    <property type="molecule type" value="Genomic_DNA"/>
</dbReference>
<gene>
    <name evidence="1" type="ORF">J7405_20315</name>
</gene>
<protein>
    <recommendedName>
        <fullName evidence="3">Filamentous hemagglutinin</fullName>
    </recommendedName>
</protein>
<sequence length="391" mass="38372">MVQADRNVVLSATGALTNAAQVAAGGGLAATAASASNTATGVLLAQGDATLSTAGLLDNAGAIRAGNQLSLGVGSLRQTGQAYGLQRLGVSASGAVDNRGDLIGGNALRVEAGQLSSSGQLGSERGDVALISRGNLQLDGRLASAGAFTAQADGALTQSGNLSAASTLDLRSTGDLTVAGQVAGQQLTLVSDAVVRQQGTVSGTTVDVQGARIENAGQTTAAGNLTLRAGQIGITGTVGAGINADGNLDRGSTLNLFADRQLTASGTLLVGGNLTAQGSQLQLAGATTRATGNVALTTGGSLDHRGGNLLAGGTLAVQAGGNIDNGRLNNVGGQLQANQLSIDGGSLSNVGGGLVLSGAGVTRVVIGGCARQQRRHARQQRSGSEHHRCQY</sequence>
<comment type="caution">
    <text evidence="1">The sequence shown here is derived from an EMBL/GenBank/DDBJ whole genome shotgun (WGS) entry which is preliminary data.</text>
</comment>
<accession>A0A8I2BX21</accession>
<dbReference type="Pfam" id="PF05594">
    <property type="entry name" value="Fil_haemagg"/>
    <property type="match status" value="3"/>
</dbReference>
<proteinExistence type="predicted"/>
<evidence type="ECO:0008006" key="3">
    <source>
        <dbReference type="Google" id="ProtNLM"/>
    </source>
</evidence>
<name>A0A8I2BX21_XANMN</name>
<dbReference type="InterPro" id="IPR008619">
    <property type="entry name" value="Filamentous_hemagglutn_rpt"/>
</dbReference>
<organism evidence="1 2">
    <name type="scientific">Xanthomonas manihotis</name>
    <dbReference type="NCBI Taxonomy" id="43353"/>
    <lineage>
        <taxon>Bacteria</taxon>
        <taxon>Pseudomonadati</taxon>
        <taxon>Pseudomonadota</taxon>
        <taxon>Gammaproteobacteria</taxon>
        <taxon>Lysobacterales</taxon>
        <taxon>Lysobacteraceae</taxon>
        <taxon>Xanthomonas</taxon>
    </lineage>
</organism>
<dbReference type="RefSeq" id="WP_017165121.1">
    <property type="nucleotide sequence ID" value="NZ_JAGHXV010000071.1"/>
</dbReference>